<evidence type="ECO:0008006" key="7">
    <source>
        <dbReference type="Google" id="ProtNLM"/>
    </source>
</evidence>
<evidence type="ECO:0000256" key="3">
    <source>
        <dbReference type="ARBA" id="ARBA00022989"/>
    </source>
</evidence>
<keyword evidence="3 5" id="KW-1133">Transmembrane helix</keyword>
<dbReference type="EMBL" id="MN738912">
    <property type="protein sequence ID" value="QHT30825.1"/>
    <property type="molecule type" value="Genomic_DNA"/>
</dbReference>
<dbReference type="Gene3D" id="1.20.1080.10">
    <property type="entry name" value="Glycerol uptake facilitator protein"/>
    <property type="match status" value="1"/>
</dbReference>
<name>A0A6C0EU64_9ZZZZ</name>
<evidence type="ECO:0000256" key="2">
    <source>
        <dbReference type="ARBA" id="ARBA00022692"/>
    </source>
</evidence>
<dbReference type="AlphaFoldDB" id="A0A6C0EU64"/>
<evidence type="ECO:0000256" key="5">
    <source>
        <dbReference type="SAM" id="Phobius"/>
    </source>
</evidence>
<proteinExistence type="predicted"/>
<dbReference type="GO" id="GO:0016020">
    <property type="term" value="C:membrane"/>
    <property type="evidence" value="ECO:0007669"/>
    <property type="project" value="UniProtKB-SubCell"/>
</dbReference>
<dbReference type="InterPro" id="IPR023271">
    <property type="entry name" value="Aquaporin-like"/>
</dbReference>
<comment type="subcellular location">
    <subcellularLocation>
        <location evidence="1">Membrane</location>
        <topology evidence="1">Multi-pass membrane protein</topology>
    </subcellularLocation>
</comment>
<keyword evidence="4 5" id="KW-0472">Membrane</keyword>
<keyword evidence="2 5" id="KW-0812">Transmembrane</keyword>
<evidence type="ECO:0000313" key="6">
    <source>
        <dbReference type="EMBL" id="QHT30825.1"/>
    </source>
</evidence>
<organism evidence="6">
    <name type="scientific">viral metagenome</name>
    <dbReference type="NCBI Taxonomy" id="1070528"/>
    <lineage>
        <taxon>unclassified sequences</taxon>
        <taxon>metagenomes</taxon>
        <taxon>organismal metagenomes</taxon>
    </lineage>
</organism>
<feature type="transmembrane region" description="Helical" evidence="5">
    <location>
        <begin position="69"/>
        <end position="89"/>
    </location>
</feature>
<dbReference type="SUPFAM" id="SSF81338">
    <property type="entry name" value="Aquaporin-like"/>
    <property type="match status" value="1"/>
</dbReference>
<reference evidence="6" key="1">
    <citation type="journal article" date="2020" name="Nature">
        <title>Giant virus diversity and host interactions through global metagenomics.</title>
        <authorList>
            <person name="Schulz F."/>
            <person name="Roux S."/>
            <person name="Paez-Espino D."/>
            <person name="Jungbluth S."/>
            <person name="Walsh D.A."/>
            <person name="Denef V.J."/>
            <person name="McMahon K.D."/>
            <person name="Konstantinidis K.T."/>
            <person name="Eloe-Fadrosh E.A."/>
            <person name="Kyrpides N.C."/>
            <person name="Woyke T."/>
        </authorList>
    </citation>
    <scope>NUCLEOTIDE SEQUENCE</scope>
    <source>
        <strain evidence="6">GVMAG-M-3300009151-50</strain>
    </source>
</reference>
<feature type="transmembrane region" description="Helical" evidence="5">
    <location>
        <begin position="29"/>
        <end position="49"/>
    </location>
</feature>
<sequence>MMWNKYFIEFLGVVTIIYAKLLTEADPSIMAIVYFAMFSISKGITTGYFTPIGSLSAWMIGRVPTEEFMYNVIAQIAGAICVAITFLPIKTYMEYV</sequence>
<evidence type="ECO:0000256" key="1">
    <source>
        <dbReference type="ARBA" id="ARBA00004141"/>
    </source>
</evidence>
<accession>A0A6C0EU64</accession>
<evidence type="ECO:0000256" key="4">
    <source>
        <dbReference type="ARBA" id="ARBA00023136"/>
    </source>
</evidence>
<protein>
    <recommendedName>
        <fullName evidence="7">Major facilitator superfamily (MFS) profile domain-containing protein</fullName>
    </recommendedName>
</protein>